<gene>
    <name evidence="1" type="ORF">BV98_002205</name>
</gene>
<dbReference type="Proteomes" id="UP000024284">
    <property type="component" value="Unassembled WGS sequence"/>
</dbReference>
<sequence length="200" mass="22006">MNYGQIEALYASLHRIRPEKRVAFKARLKHLQRLGFPPGVNTGTGRAAVYGPGQIFLLGLALEFTQMGINPDRTVKIIQDEHWLIVKSGEVAARDLSSAAEPFKPIMIFFDPAALSDLMEAFGDGIDTALATLDFGKFDSAQEAFASWFSEGASRAAFISISSLLRRIEEWLLSQSSSVPGSFYADLITWAEHQLKQAAP</sequence>
<organism evidence="1 2">
    <name type="scientific">Sphingobium herbicidovorans (strain ATCC 700291 / DSM 11019 / CCUG 56400 / KCTC 2939 / LMG 18315 / NBRC 16415 / MH)</name>
    <name type="common">Sphingomonas herbicidovorans</name>
    <dbReference type="NCBI Taxonomy" id="1219045"/>
    <lineage>
        <taxon>Bacteria</taxon>
        <taxon>Pseudomonadati</taxon>
        <taxon>Pseudomonadota</taxon>
        <taxon>Alphaproteobacteria</taxon>
        <taxon>Sphingomonadales</taxon>
        <taxon>Sphingomonadaceae</taxon>
        <taxon>Sphingobium</taxon>
    </lineage>
</organism>
<dbReference type="EMBL" id="JFZA02000017">
    <property type="protein sequence ID" value="KFG90032.1"/>
    <property type="molecule type" value="Genomic_DNA"/>
</dbReference>
<comment type="caution">
    <text evidence="1">The sequence shown here is derived from an EMBL/GenBank/DDBJ whole genome shotgun (WGS) entry which is preliminary data.</text>
</comment>
<keyword evidence="2" id="KW-1185">Reference proteome</keyword>
<proteinExistence type="predicted"/>
<dbReference type="STRING" id="76947.GCA_002080435_01040"/>
<reference evidence="1" key="1">
    <citation type="submission" date="2014-08" db="EMBL/GenBank/DDBJ databases">
        <title>Draft genome sequences of Sphingobium herbicidovorans.</title>
        <authorList>
            <person name="Gan H.M."/>
            <person name="Gan H.Y."/>
            <person name="Savka M.A."/>
        </authorList>
    </citation>
    <scope>NUCLEOTIDE SEQUENCE [LARGE SCALE GENOMIC DNA]</scope>
    <source>
        <strain evidence="1">NBRC 16415</strain>
    </source>
</reference>
<evidence type="ECO:0000313" key="2">
    <source>
        <dbReference type="Proteomes" id="UP000024284"/>
    </source>
</evidence>
<accession>A0A086P9G4</accession>
<dbReference type="RefSeq" id="WP_037465946.1">
    <property type="nucleotide sequence ID" value="NZ_BCZD01000030.1"/>
</dbReference>
<protein>
    <submittedName>
        <fullName evidence="1">Uncharacterized protein</fullName>
    </submittedName>
</protein>
<name>A0A086P9G4_SPHHM</name>
<dbReference type="AlphaFoldDB" id="A0A086P9G4"/>
<evidence type="ECO:0000313" key="1">
    <source>
        <dbReference type="EMBL" id="KFG90032.1"/>
    </source>
</evidence>
<dbReference type="OrthoDB" id="7478829at2"/>